<proteinExistence type="predicted"/>
<keyword evidence="1" id="KW-0732">Signal</keyword>
<dbReference type="Proteomes" id="UP000371041">
    <property type="component" value="Chromosome"/>
</dbReference>
<evidence type="ECO:0008006" key="4">
    <source>
        <dbReference type="Google" id="ProtNLM"/>
    </source>
</evidence>
<dbReference type="RefSeq" id="WP_154077353.1">
    <property type="nucleotide sequence ID" value="NZ_CP045929.1"/>
</dbReference>
<keyword evidence="3" id="KW-1185">Reference proteome</keyword>
<sequence>MFKRSVMAGVAVAAACALGGGVAQAADDAVVGPDGYKTLHLGQSLAEAEATGLLVGKQVGENCTYYSLRPEEGQSNPGSGVFVDPAEGVVFIGGTSLSRTPEHVTLGTARSDVEAAYEDLTPVPPQDWIVETDVPGGEPGSKYRFAFDQAEAVSDFGLRAANTGGCTS</sequence>
<name>A0A5Q3Q8R8_9PSEU</name>
<dbReference type="EMBL" id="CP045929">
    <property type="protein sequence ID" value="QGK70773.1"/>
    <property type="molecule type" value="Genomic_DNA"/>
</dbReference>
<evidence type="ECO:0000313" key="2">
    <source>
        <dbReference type="EMBL" id="QGK70773.1"/>
    </source>
</evidence>
<evidence type="ECO:0000313" key="3">
    <source>
        <dbReference type="Proteomes" id="UP000371041"/>
    </source>
</evidence>
<organism evidence="2 3">
    <name type="scientific">Allosaccharopolyspora coralli</name>
    <dbReference type="NCBI Taxonomy" id="2665642"/>
    <lineage>
        <taxon>Bacteria</taxon>
        <taxon>Bacillati</taxon>
        <taxon>Actinomycetota</taxon>
        <taxon>Actinomycetes</taxon>
        <taxon>Pseudonocardiales</taxon>
        <taxon>Pseudonocardiaceae</taxon>
        <taxon>Allosaccharopolyspora</taxon>
    </lineage>
</organism>
<gene>
    <name evidence="2" type="ORF">GIY23_15730</name>
</gene>
<dbReference type="KEGG" id="sace:GIY23_15730"/>
<feature type="chain" id="PRO_5024346934" description="Secreted protein" evidence="1">
    <location>
        <begin position="26"/>
        <end position="168"/>
    </location>
</feature>
<evidence type="ECO:0000256" key="1">
    <source>
        <dbReference type="SAM" id="SignalP"/>
    </source>
</evidence>
<dbReference type="AlphaFoldDB" id="A0A5Q3Q8R8"/>
<dbReference type="PROSITE" id="PS51257">
    <property type="entry name" value="PROKAR_LIPOPROTEIN"/>
    <property type="match status" value="1"/>
</dbReference>
<protein>
    <recommendedName>
        <fullName evidence="4">Secreted protein</fullName>
    </recommendedName>
</protein>
<accession>A0A5Q3Q8R8</accession>
<reference evidence="3" key="1">
    <citation type="submission" date="2019-11" db="EMBL/GenBank/DDBJ databases">
        <title>The complete genome sequence of Saccharopolyspora sp. E2A.</title>
        <authorList>
            <person name="Zhang G."/>
        </authorList>
    </citation>
    <scope>NUCLEOTIDE SEQUENCE [LARGE SCALE GENOMIC DNA]</scope>
    <source>
        <strain evidence="3">E2A</strain>
    </source>
</reference>
<feature type="signal peptide" evidence="1">
    <location>
        <begin position="1"/>
        <end position="25"/>
    </location>
</feature>